<dbReference type="GO" id="GO:0000140">
    <property type="term" value="F:acylglycerone-phosphate reductase (NADP+) activity"/>
    <property type="evidence" value="ECO:0007669"/>
    <property type="project" value="TreeGrafter"/>
</dbReference>
<evidence type="ECO:0000313" key="4">
    <source>
        <dbReference type="EMBL" id="KUJ07499.1"/>
    </source>
</evidence>
<dbReference type="Proteomes" id="UP000070700">
    <property type="component" value="Unassembled WGS sequence"/>
</dbReference>
<evidence type="ECO:0000256" key="3">
    <source>
        <dbReference type="RuleBase" id="RU000363"/>
    </source>
</evidence>
<dbReference type="GO" id="GO:0005783">
    <property type="term" value="C:endoplasmic reticulum"/>
    <property type="evidence" value="ECO:0007669"/>
    <property type="project" value="TreeGrafter"/>
</dbReference>
<dbReference type="GO" id="GO:0004806">
    <property type="term" value="F:triacylglycerol lipase activity"/>
    <property type="evidence" value="ECO:0007669"/>
    <property type="project" value="TreeGrafter"/>
</dbReference>
<evidence type="ECO:0000313" key="5">
    <source>
        <dbReference type="Proteomes" id="UP000070700"/>
    </source>
</evidence>
<evidence type="ECO:0000256" key="1">
    <source>
        <dbReference type="ARBA" id="ARBA00006484"/>
    </source>
</evidence>
<dbReference type="GO" id="GO:0006654">
    <property type="term" value="P:phosphatidic acid biosynthetic process"/>
    <property type="evidence" value="ECO:0007669"/>
    <property type="project" value="TreeGrafter"/>
</dbReference>
<dbReference type="GO" id="GO:0019433">
    <property type="term" value="P:triglyceride catabolic process"/>
    <property type="evidence" value="ECO:0007669"/>
    <property type="project" value="TreeGrafter"/>
</dbReference>
<dbReference type="PANTHER" id="PTHR44169:SF6">
    <property type="entry name" value="NADPH-DEPENDENT 1-ACYLDIHYDROXYACETONE PHOSPHATE REDUCTASE"/>
    <property type="match status" value="1"/>
</dbReference>
<dbReference type="Gene3D" id="3.40.50.720">
    <property type="entry name" value="NAD(P)-binding Rossmann-like Domain"/>
    <property type="match status" value="1"/>
</dbReference>
<accession>A0A132B675</accession>
<dbReference type="Pfam" id="PF00106">
    <property type="entry name" value="adh_short"/>
    <property type="match status" value="1"/>
</dbReference>
<keyword evidence="5" id="KW-1185">Reference proteome</keyword>
<dbReference type="GeneID" id="28822269"/>
<evidence type="ECO:0000256" key="2">
    <source>
        <dbReference type="ARBA" id="ARBA00023002"/>
    </source>
</evidence>
<dbReference type="KEGG" id="psco:LY89DRAFT_660261"/>
<dbReference type="RefSeq" id="XP_018061854.1">
    <property type="nucleotide sequence ID" value="XM_018212543.1"/>
</dbReference>
<keyword evidence="2" id="KW-0560">Oxidoreductase</keyword>
<proteinExistence type="inferred from homology"/>
<reference evidence="4 5" key="1">
    <citation type="submission" date="2015-10" db="EMBL/GenBank/DDBJ databases">
        <title>Full genome of DAOMC 229536 Phialocephala scopiformis, a fungal endophyte of spruce producing the potent anti-insectan compound rugulosin.</title>
        <authorList>
            <consortium name="DOE Joint Genome Institute"/>
            <person name="Walker A.K."/>
            <person name="Frasz S.L."/>
            <person name="Seifert K.A."/>
            <person name="Miller J.D."/>
            <person name="Mondo S.J."/>
            <person name="Labutti K."/>
            <person name="Lipzen A."/>
            <person name="Dockter R."/>
            <person name="Kennedy M."/>
            <person name="Grigoriev I.V."/>
            <person name="Spatafora J.W."/>
        </authorList>
    </citation>
    <scope>NUCLEOTIDE SEQUENCE [LARGE SCALE GENOMIC DNA]</scope>
    <source>
        <strain evidence="4 5">CBS 120377</strain>
    </source>
</reference>
<dbReference type="InParanoid" id="A0A132B675"/>
<organism evidence="4 5">
    <name type="scientific">Mollisia scopiformis</name>
    <name type="common">Conifer needle endophyte fungus</name>
    <name type="synonym">Phialocephala scopiformis</name>
    <dbReference type="NCBI Taxonomy" id="149040"/>
    <lineage>
        <taxon>Eukaryota</taxon>
        <taxon>Fungi</taxon>
        <taxon>Dikarya</taxon>
        <taxon>Ascomycota</taxon>
        <taxon>Pezizomycotina</taxon>
        <taxon>Leotiomycetes</taxon>
        <taxon>Helotiales</taxon>
        <taxon>Mollisiaceae</taxon>
        <taxon>Mollisia</taxon>
    </lineage>
</organism>
<dbReference type="InterPro" id="IPR036291">
    <property type="entry name" value="NAD(P)-bd_dom_sf"/>
</dbReference>
<dbReference type="STRING" id="149040.A0A132B675"/>
<sequence length="288" mass="30368">MASARKSVLITGCSAGGTGAALAEVFHEKGYHVFATARTPSKVSQSLSKSANVTVLTLDVLSSDSIAAAVKSVSAETGGKLDVLVNNSGTGIVLPALDTSIEDGKKLFDVNFWAVFAMIQAFAPLLKSAGGYVVNMASVSGVVPIVFNSFYNASKGALVVASETWRLELGPLGIKTLTLMTAAVKTNFFQNIDAVKVPENSYYSSVRDFIEGLGDGKAQENGISAREFATKVVREVEKGTTGKFWVGGGAAGARWGSWLLPQWALDRLLESMNPVSGRIANDHKTRKA</sequence>
<gene>
    <name evidence="4" type="ORF">LY89DRAFT_660261</name>
</gene>
<dbReference type="InterPro" id="IPR002347">
    <property type="entry name" value="SDR_fam"/>
</dbReference>
<name>A0A132B675_MOLSC</name>
<dbReference type="FunCoup" id="A0A132B675">
    <property type="interactions" value="328"/>
</dbReference>
<comment type="similarity">
    <text evidence="1 3">Belongs to the short-chain dehydrogenases/reductases (SDR) family.</text>
</comment>
<dbReference type="GO" id="GO:0005811">
    <property type="term" value="C:lipid droplet"/>
    <property type="evidence" value="ECO:0007669"/>
    <property type="project" value="TreeGrafter"/>
</dbReference>
<dbReference type="PRINTS" id="PR00080">
    <property type="entry name" value="SDRFAMILY"/>
</dbReference>
<dbReference type="PRINTS" id="PR00081">
    <property type="entry name" value="GDHRDH"/>
</dbReference>
<dbReference type="PANTHER" id="PTHR44169">
    <property type="entry name" value="NADPH-DEPENDENT 1-ACYLDIHYDROXYACETONE PHOSPHATE REDUCTASE"/>
    <property type="match status" value="1"/>
</dbReference>
<dbReference type="OrthoDB" id="2102561at2759"/>
<protein>
    <submittedName>
        <fullName evidence="4">Short-chain dehydrogenase/reductase</fullName>
    </submittedName>
</protein>
<dbReference type="AlphaFoldDB" id="A0A132B675"/>
<dbReference type="SUPFAM" id="SSF51735">
    <property type="entry name" value="NAD(P)-binding Rossmann-fold domains"/>
    <property type="match status" value="1"/>
</dbReference>
<dbReference type="EMBL" id="KQ947439">
    <property type="protein sequence ID" value="KUJ07499.1"/>
    <property type="molecule type" value="Genomic_DNA"/>
</dbReference>